<dbReference type="GO" id="GO:0005886">
    <property type="term" value="C:plasma membrane"/>
    <property type="evidence" value="ECO:0007669"/>
    <property type="project" value="TreeGrafter"/>
</dbReference>
<keyword evidence="1" id="KW-0812">Transmembrane</keyword>
<dbReference type="KEGG" id="kphy:AOZ06_41310"/>
<accession>A0A0N9I8A0</accession>
<dbReference type="CDD" id="cd01949">
    <property type="entry name" value="GGDEF"/>
    <property type="match status" value="1"/>
</dbReference>
<keyword evidence="1" id="KW-0472">Membrane</keyword>
<dbReference type="SUPFAM" id="SSF55073">
    <property type="entry name" value="Nucleotide cyclase"/>
    <property type="match status" value="1"/>
</dbReference>
<dbReference type="AlphaFoldDB" id="A0A0N9I8A0"/>
<dbReference type="NCBIfam" id="TIGR00254">
    <property type="entry name" value="GGDEF"/>
    <property type="match status" value="1"/>
</dbReference>
<feature type="transmembrane region" description="Helical" evidence="1">
    <location>
        <begin position="132"/>
        <end position="155"/>
    </location>
</feature>
<name>A0A0N9I8A0_9PSEU</name>
<proteinExistence type="predicted"/>
<dbReference type="InterPro" id="IPR029787">
    <property type="entry name" value="Nucleotide_cyclase"/>
</dbReference>
<dbReference type="InterPro" id="IPR043128">
    <property type="entry name" value="Rev_trsase/Diguanyl_cyclase"/>
</dbReference>
<dbReference type="STRING" id="860235.AOZ06_41310"/>
<keyword evidence="4" id="KW-1185">Reference proteome</keyword>
<dbReference type="Gene3D" id="3.30.70.270">
    <property type="match status" value="1"/>
</dbReference>
<dbReference type="FunFam" id="3.30.70.270:FF:000001">
    <property type="entry name" value="Diguanylate cyclase domain protein"/>
    <property type="match status" value="1"/>
</dbReference>
<feature type="transmembrane region" description="Helical" evidence="1">
    <location>
        <begin position="27"/>
        <end position="50"/>
    </location>
</feature>
<dbReference type="SMART" id="SM00267">
    <property type="entry name" value="GGDEF"/>
    <property type="match status" value="1"/>
</dbReference>
<dbReference type="GO" id="GO:0052621">
    <property type="term" value="F:diguanylate cyclase activity"/>
    <property type="evidence" value="ECO:0007669"/>
    <property type="project" value="TreeGrafter"/>
</dbReference>
<feature type="transmembrane region" description="Helical" evidence="1">
    <location>
        <begin position="93"/>
        <end position="112"/>
    </location>
</feature>
<evidence type="ECO:0000313" key="4">
    <source>
        <dbReference type="Proteomes" id="UP000063699"/>
    </source>
</evidence>
<feature type="transmembrane region" description="Helical" evidence="1">
    <location>
        <begin position="167"/>
        <end position="194"/>
    </location>
</feature>
<dbReference type="Proteomes" id="UP000063699">
    <property type="component" value="Chromosome"/>
</dbReference>
<dbReference type="PANTHER" id="PTHR45138:SF9">
    <property type="entry name" value="DIGUANYLATE CYCLASE DGCM-RELATED"/>
    <property type="match status" value="1"/>
</dbReference>
<sequence>MNRKRARHRFPITHVTAWTLWQRPRRVLVYVLTVELATALLTVGAARTWAISSSDLVRALVIWGCAAVYIEATRSIERVREGAHNAPYTDLNSMWTFSAALLVHPVLMAVIVSSNYLHRWLRVRRHVVHRQAFSASATVLAGYAAAAVLLAAGQYPAFDESHRDTGTYLMIAAAGITYLVVSTALVSGAIALSVPRASFAEVLAADTDTPVELAGMGLGVLVAWALTDWPIALTAVVGVPLALHGRVLVQQLRKAARTDPKTGLLNTQAWRDAARQQISTRPAAVLMIDLDHFKSVNDGHGHAAGDDVLVAVAATLSHEVRSSDVVGRFGGEEFVALLTDSTRHDALVVAERIRERVSETRVRTPADAVIQVTCSIGVAVHPRHGTSLDQLLQAADEALYAAKRSGRNQVRLASR</sequence>
<reference evidence="3 4" key="1">
    <citation type="submission" date="2015-07" db="EMBL/GenBank/DDBJ databases">
        <title>Genome sequencing of Kibdelosporangium phytohabitans.</title>
        <authorList>
            <person name="Qin S."/>
            <person name="Xing K."/>
        </authorList>
    </citation>
    <scope>NUCLEOTIDE SEQUENCE [LARGE SCALE GENOMIC DNA]</scope>
    <source>
        <strain evidence="3 4">KLBMP1111</strain>
    </source>
</reference>
<evidence type="ECO:0000256" key="1">
    <source>
        <dbReference type="SAM" id="Phobius"/>
    </source>
</evidence>
<dbReference type="PROSITE" id="PS50887">
    <property type="entry name" value="GGDEF"/>
    <property type="match status" value="1"/>
</dbReference>
<dbReference type="RefSeq" id="WP_054294343.1">
    <property type="nucleotide sequence ID" value="NZ_CP012752.1"/>
</dbReference>
<dbReference type="Pfam" id="PF00990">
    <property type="entry name" value="GGDEF"/>
    <property type="match status" value="1"/>
</dbReference>
<evidence type="ECO:0000259" key="2">
    <source>
        <dbReference type="PROSITE" id="PS50887"/>
    </source>
</evidence>
<dbReference type="InterPro" id="IPR050469">
    <property type="entry name" value="Diguanylate_Cyclase"/>
</dbReference>
<feature type="domain" description="GGDEF" evidence="2">
    <location>
        <begin position="281"/>
        <end position="415"/>
    </location>
</feature>
<keyword evidence="1" id="KW-1133">Transmembrane helix</keyword>
<protein>
    <recommendedName>
        <fullName evidence="2">GGDEF domain-containing protein</fullName>
    </recommendedName>
</protein>
<organism evidence="3 4">
    <name type="scientific">Kibdelosporangium phytohabitans</name>
    <dbReference type="NCBI Taxonomy" id="860235"/>
    <lineage>
        <taxon>Bacteria</taxon>
        <taxon>Bacillati</taxon>
        <taxon>Actinomycetota</taxon>
        <taxon>Actinomycetes</taxon>
        <taxon>Pseudonocardiales</taxon>
        <taxon>Pseudonocardiaceae</taxon>
        <taxon>Kibdelosporangium</taxon>
    </lineage>
</organism>
<dbReference type="GO" id="GO:1902201">
    <property type="term" value="P:negative regulation of bacterial-type flagellum-dependent cell motility"/>
    <property type="evidence" value="ECO:0007669"/>
    <property type="project" value="TreeGrafter"/>
</dbReference>
<dbReference type="GO" id="GO:0043709">
    <property type="term" value="P:cell adhesion involved in single-species biofilm formation"/>
    <property type="evidence" value="ECO:0007669"/>
    <property type="project" value="TreeGrafter"/>
</dbReference>
<dbReference type="EMBL" id="CP012752">
    <property type="protein sequence ID" value="ALG12449.1"/>
    <property type="molecule type" value="Genomic_DNA"/>
</dbReference>
<dbReference type="InterPro" id="IPR000160">
    <property type="entry name" value="GGDEF_dom"/>
</dbReference>
<evidence type="ECO:0000313" key="3">
    <source>
        <dbReference type="EMBL" id="ALG12449.1"/>
    </source>
</evidence>
<gene>
    <name evidence="3" type="ORF">AOZ06_41310</name>
</gene>
<dbReference type="PANTHER" id="PTHR45138">
    <property type="entry name" value="REGULATORY COMPONENTS OF SENSORY TRANSDUCTION SYSTEM"/>
    <property type="match status" value="1"/>
</dbReference>